<dbReference type="Proteomes" id="UP001054820">
    <property type="component" value="Chromosome"/>
</dbReference>
<evidence type="ECO:0000256" key="2">
    <source>
        <dbReference type="SAM" id="MobiDB-lite"/>
    </source>
</evidence>
<dbReference type="InterPro" id="IPR035924">
    <property type="entry name" value="FlaG-like_sf"/>
</dbReference>
<proteinExistence type="predicted"/>
<keyword evidence="4" id="KW-1185">Reference proteome</keyword>
<keyword evidence="3" id="KW-0282">Flagellum</keyword>
<dbReference type="PANTHER" id="PTHR37166">
    <property type="entry name" value="PROTEIN FLAG"/>
    <property type="match status" value="1"/>
</dbReference>
<dbReference type="Pfam" id="PF03646">
    <property type="entry name" value="FlaG"/>
    <property type="match status" value="1"/>
</dbReference>
<evidence type="ECO:0000256" key="1">
    <source>
        <dbReference type="SAM" id="Coils"/>
    </source>
</evidence>
<dbReference type="EMBL" id="AP024202">
    <property type="protein sequence ID" value="BCN92980.1"/>
    <property type="molecule type" value="Genomic_DNA"/>
</dbReference>
<keyword evidence="1" id="KW-0175">Coiled coil</keyword>
<reference evidence="3" key="1">
    <citation type="journal article" date="2022" name="Arch. Microbiol.">
        <title>Thiomicrorhabdus immobilis sp. nov., a mesophilic sulfur-oxidizing bacterium isolated from sediment of a brackish lake in northern Japan.</title>
        <authorList>
            <person name="Kojima H."/>
            <person name="Mochizuki J."/>
            <person name="Kanda M."/>
            <person name="Watanabe T."/>
            <person name="Fukui M."/>
        </authorList>
    </citation>
    <scope>NUCLEOTIDE SEQUENCE</scope>
    <source>
        <strain evidence="3">Am19</strain>
    </source>
</reference>
<accession>A0ABM7MCA1</accession>
<feature type="region of interest" description="Disordered" evidence="2">
    <location>
        <begin position="1"/>
        <end position="36"/>
    </location>
</feature>
<dbReference type="PANTHER" id="PTHR37166:SF1">
    <property type="entry name" value="PROTEIN FLAG"/>
    <property type="match status" value="1"/>
</dbReference>
<dbReference type="InterPro" id="IPR005186">
    <property type="entry name" value="FlaG"/>
</dbReference>
<dbReference type="RefSeq" id="WP_237263766.1">
    <property type="nucleotide sequence ID" value="NZ_AP024202.1"/>
</dbReference>
<feature type="coiled-coil region" evidence="1">
    <location>
        <begin position="62"/>
        <end position="89"/>
    </location>
</feature>
<keyword evidence="3" id="KW-0966">Cell projection</keyword>
<feature type="compositionally biased region" description="Polar residues" evidence="2">
    <location>
        <begin position="7"/>
        <end position="36"/>
    </location>
</feature>
<dbReference type="Gene3D" id="3.30.160.170">
    <property type="entry name" value="FlaG-like"/>
    <property type="match status" value="1"/>
</dbReference>
<keyword evidence="3" id="KW-0969">Cilium</keyword>
<gene>
    <name evidence="3" type="ORF">THMIRHAM_07650</name>
</gene>
<protein>
    <submittedName>
        <fullName evidence="3">Flagellin</fullName>
    </submittedName>
</protein>
<sequence>MAELSGIQPNNLTKIPLDVSTTPTASSGFERVSQQDVAQQVEQKKAGFKQSTPQEVSGQIDAVELDKQMNDLNAQLQKLQNYLKFERDEDSDRMVIFIKDRESDEVIRQIPSQEFLAISKSIGQYLEMSKQVSEKILPPIGLLTNETV</sequence>
<dbReference type="SUPFAM" id="SSF160214">
    <property type="entry name" value="FlaG-like"/>
    <property type="match status" value="1"/>
</dbReference>
<evidence type="ECO:0000313" key="4">
    <source>
        <dbReference type="Proteomes" id="UP001054820"/>
    </source>
</evidence>
<name>A0ABM7MCA1_9GAMM</name>
<evidence type="ECO:0000313" key="3">
    <source>
        <dbReference type="EMBL" id="BCN92980.1"/>
    </source>
</evidence>
<organism evidence="3 4">
    <name type="scientific">Thiomicrorhabdus immobilis</name>
    <dbReference type="NCBI Taxonomy" id="2791037"/>
    <lineage>
        <taxon>Bacteria</taxon>
        <taxon>Pseudomonadati</taxon>
        <taxon>Pseudomonadota</taxon>
        <taxon>Gammaproteobacteria</taxon>
        <taxon>Thiotrichales</taxon>
        <taxon>Piscirickettsiaceae</taxon>
        <taxon>Thiomicrorhabdus</taxon>
    </lineage>
</organism>